<evidence type="ECO:0000256" key="1">
    <source>
        <dbReference type="SAM" id="MobiDB-lite"/>
    </source>
</evidence>
<dbReference type="EMBL" id="OW240913">
    <property type="protein sequence ID" value="CAH2256525.1"/>
    <property type="molecule type" value="Genomic_DNA"/>
</dbReference>
<evidence type="ECO:0000259" key="2">
    <source>
        <dbReference type="Pfam" id="PF26215"/>
    </source>
</evidence>
<dbReference type="AlphaFoldDB" id="A0AAD1RIZ3"/>
<organism evidence="3 4">
    <name type="scientific">Pelobates cultripes</name>
    <name type="common">Western spadefoot toad</name>
    <dbReference type="NCBI Taxonomy" id="61616"/>
    <lineage>
        <taxon>Eukaryota</taxon>
        <taxon>Metazoa</taxon>
        <taxon>Chordata</taxon>
        <taxon>Craniata</taxon>
        <taxon>Vertebrata</taxon>
        <taxon>Euteleostomi</taxon>
        <taxon>Amphibia</taxon>
        <taxon>Batrachia</taxon>
        <taxon>Anura</taxon>
        <taxon>Pelobatoidea</taxon>
        <taxon>Pelobatidae</taxon>
        <taxon>Pelobates</taxon>
    </lineage>
</organism>
<sequence length="200" mass="23104">MYTKPTDRNTLLHYESAHPKHVKDSLPFSQFLRVIRNNSDIIRCEEQIQQMYNKFAQRGYTRVILDKALRKARDHMAGGATRPWNNKARIPFPMTYNASTTQICHEINTNWHLMENDKSLPESFHNKPLFSYKNNKSLRDLLVQTDPIQSYLPENKNTTNNGCWRIDSEIGEPEINAHAPGVTMTTGNAASQEVTEVDDR</sequence>
<dbReference type="Pfam" id="PF26215">
    <property type="entry name" value="HTH_animal"/>
    <property type="match status" value="1"/>
</dbReference>
<protein>
    <recommendedName>
        <fullName evidence="2">Helix-turn-helix domain-containing protein</fullName>
    </recommendedName>
</protein>
<accession>A0AAD1RIZ3</accession>
<dbReference type="PANTHER" id="PTHR21301">
    <property type="entry name" value="REVERSE TRANSCRIPTASE"/>
    <property type="match status" value="1"/>
</dbReference>
<evidence type="ECO:0000313" key="4">
    <source>
        <dbReference type="Proteomes" id="UP001295444"/>
    </source>
</evidence>
<name>A0AAD1RIZ3_PELCU</name>
<feature type="domain" description="Helix-turn-helix" evidence="2">
    <location>
        <begin position="11"/>
        <end position="68"/>
    </location>
</feature>
<dbReference type="Proteomes" id="UP001295444">
    <property type="component" value="Chromosome 02"/>
</dbReference>
<proteinExistence type="predicted"/>
<reference evidence="3" key="1">
    <citation type="submission" date="2022-03" db="EMBL/GenBank/DDBJ databases">
        <authorList>
            <person name="Alioto T."/>
            <person name="Alioto T."/>
            <person name="Gomez Garrido J."/>
        </authorList>
    </citation>
    <scope>NUCLEOTIDE SEQUENCE</scope>
</reference>
<gene>
    <name evidence="3" type="ORF">PECUL_23A006511</name>
</gene>
<dbReference type="InterPro" id="IPR058912">
    <property type="entry name" value="HTH_animal"/>
</dbReference>
<dbReference type="PANTHER" id="PTHR21301:SF12">
    <property type="match status" value="1"/>
</dbReference>
<evidence type="ECO:0000313" key="3">
    <source>
        <dbReference type="EMBL" id="CAH2256525.1"/>
    </source>
</evidence>
<keyword evidence="4" id="KW-1185">Reference proteome</keyword>
<feature type="region of interest" description="Disordered" evidence="1">
    <location>
        <begin position="178"/>
        <end position="200"/>
    </location>
</feature>
<feature type="compositionally biased region" description="Polar residues" evidence="1">
    <location>
        <begin position="183"/>
        <end position="194"/>
    </location>
</feature>